<dbReference type="InterPro" id="IPR003593">
    <property type="entry name" value="AAA+_ATPase"/>
</dbReference>
<dbReference type="SUPFAM" id="SSF88697">
    <property type="entry name" value="PUA domain-like"/>
    <property type="match status" value="1"/>
</dbReference>
<dbReference type="PANTHER" id="PTHR37291:SF1">
    <property type="entry name" value="TYPE IV METHYL-DIRECTED RESTRICTION ENZYME ECOKMCRB SUBUNIT"/>
    <property type="match status" value="1"/>
</dbReference>
<dbReference type="PANTHER" id="PTHR37291">
    <property type="entry name" value="5-METHYLCYTOSINE-SPECIFIC RESTRICTION ENZYME B"/>
    <property type="match status" value="1"/>
</dbReference>
<dbReference type="Gene3D" id="3.10.590.10">
    <property type="entry name" value="ph1033 like domains"/>
    <property type="match status" value="1"/>
</dbReference>
<gene>
    <name evidence="2" type="ORF">J2Z82_000050</name>
</gene>
<dbReference type="InterPro" id="IPR002740">
    <property type="entry name" value="EVE_domain"/>
</dbReference>
<dbReference type="EMBL" id="JAGGKK010000001">
    <property type="protein sequence ID" value="MBP1947127.1"/>
    <property type="molecule type" value="Genomic_DNA"/>
</dbReference>
<dbReference type="Gene3D" id="3.40.50.300">
    <property type="entry name" value="P-loop containing nucleotide triphosphate hydrolases"/>
    <property type="match status" value="1"/>
</dbReference>
<dbReference type="Pfam" id="PF07728">
    <property type="entry name" value="AAA_5"/>
    <property type="match status" value="1"/>
</dbReference>
<name>A0ABS4H898_9BACI</name>
<evidence type="ECO:0000313" key="2">
    <source>
        <dbReference type="EMBL" id="MBP1947127.1"/>
    </source>
</evidence>
<organism evidence="2 3">
    <name type="scientific">Virgibacillus litoralis</name>
    <dbReference type="NCBI Taxonomy" id="578221"/>
    <lineage>
        <taxon>Bacteria</taxon>
        <taxon>Bacillati</taxon>
        <taxon>Bacillota</taxon>
        <taxon>Bacilli</taxon>
        <taxon>Bacillales</taxon>
        <taxon>Bacillaceae</taxon>
        <taxon>Virgibacillus</taxon>
    </lineage>
</organism>
<protein>
    <submittedName>
        <fullName evidence="2">MoxR-like ATPase/predicted RNA-binding protein with PUA-like domain</fullName>
    </submittedName>
</protein>
<dbReference type="Proteomes" id="UP001519328">
    <property type="component" value="Unassembled WGS sequence"/>
</dbReference>
<dbReference type="InterPro" id="IPR011704">
    <property type="entry name" value="ATPase_dyneun-rel_AAA"/>
</dbReference>
<reference evidence="2 3" key="1">
    <citation type="submission" date="2021-03" db="EMBL/GenBank/DDBJ databases">
        <title>Genomic Encyclopedia of Type Strains, Phase IV (KMG-IV): sequencing the most valuable type-strain genomes for metagenomic binning, comparative biology and taxonomic classification.</title>
        <authorList>
            <person name="Goeker M."/>
        </authorList>
    </citation>
    <scope>NUCLEOTIDE SEQUENCE [LARGE SCALE GENOMIC DNA]</scope>
    <source>
        <strain evidence="2 3">DSM 21085</strain>
    </source>
</reference>
<evidence type="ECO:0000259" key="1">
    <source>
        <dbReference type="SMART" id="SM00382"/>
    </source>
</evidence>
<dbReference type="CDD" id="cd00009">
    <property type="entry name" value="AAA"/>
    <property type="match status" value="1"/>
</dbReference>
<dbReference type="SMART" id="SM00382">
    <property type="entry name" value="AAA"/>
    <property type="match status" value="1"/>
</dbReference>
<dbReference type="RefSeq" id="WP_209478793.1">
    <property type="nucleotide sequence ID" value="NZ_JAGGKK010000001.1"/>
</dbReference>
<comment type="caution">
    <text evidence="2">The sequence shown here is derived from an EMBL/GenBank/DDBJ whole genome shotgun (WGS) entry which is preliminary data.</text>
</comment>
<dbReference type="InterPro" id="IPR015947">
    <property type="entry name" value="PUA-like_sf"/>
</dbReference>
<accession>A0ABS4H898</accession>
<sequence length="813" mass="95511">MKHWIFQGNPKQFNIDEYILDNKVVSWSIRQKQFVDKVNIGDKVFLWRSDGGKKNTGGIIAHAEVISDVFEEDEYKVELKIEEYRLTNNNGMLLRHHLKVIPETMNLQIIKIATGTNFLLGEGEYQRILKLWNNPSLIDEKFELPTLDKYMHLFKIEGVEKLENNEYIQDSYDFFRNFSNPSYLESMEWENVQELGNHINAFRMALARKRALGEMNAPIEKYRKSFTYLIHGEAPLRERIDRFLTEEQFKLFGFGQSVVSEMLGNIFPEENCFYNQRDKVAVENVLEIVPNYTRGDTYGERFMKFQESIKREGIAEKYKDIVGKRTNLPIYFEIDQFLSFLYENFSKVGEEIPETSEPKYWMIAAGENSKLWDDFYTNSHIAIGWDELGDLRQYSSKVDMMDALIDVYQVDYKPHNDAHANYQFCYEMQVGDYVFVKRGNSHVIGFGKIIGEYKYDETIQSDFRSIRQVEWDKVGEWYSPGLPTKTLTEWTMYEDAVERLLALLNGETGYSKPVPGHTIVRENLVYDHEQFLKEVFMSEEKAEDIKEALEYKKNIILQGPPGVGKTFVAKRLAYLHMREKDPDKVEMIQFHQSYTYEDFIRGYKPNDEGSFSLNDGIFYKFCQKAINDPESNYYMIIDEINRGNLSKIFGELMMLLESDKRGKEFALKLAYSKDDEVFYIPKNLYLIGTMNTADRSLALVDYALRRRFTFISVVPAFNNDKFEEFLRNKNISQGLIDKIITSVTEINNEIAKDVINLGKGYEIGHSYFCPATETIHDEQNWYDRVIRLEVAPLLREYWFDQEEKVDGLLEKFN</sequence>
<dbReference type="SUPFAM" id="SSF52540">
    <property type="entry name" value="P-loop containing nucleoside triphosphate hydrolases"/>
    <property type="match status" value="1"/>
</dbReference>
<proteinExistence type="predicted"/>
<keyword evidence="3" id="KW-1185">Reference proteome</keyword>
<dbReference type="Pfam" id="PF01878">
    <property type="entry name" value="EVE"/>
    <property type="match status" value="1"/>
</dbReference>
<dbReference type="InterPro" id="IPR052934">
    <property type="entry name" value="Methyl-DNA_Rec/Restrict_Enz"/>
</dbReference>
<dbReference type="InterPro" id="IPR027417">
    <property type="entry name" value="P-loop_NTPase"/>
</dbReference>
<evidence type="ECO:0000313" key="3">
    <source>
        <dbReference type="Proteomes" id="UP001519328"/>
    </source>
</evidence>
<feature type="domain" description="AAA+ ATPase" evidence="1">
    <location>
        <begin position="551"/>
        <end position="718"/>
    </location>
</feature>